<accession>A0A101MFH8</accession>
<evidence type="ECO:0000256" key="1">
    <source>
        <dbReference type="SAM" id="MobiDB-lite"/>
    </source>
</evidence>
<reference evidence="2 3" key="1">
    <citation type="submission" date="2015-10" db="EMBL/GenBank/DDBJ databases">
        <title>Genome sequencing of Penicillium freii.</title>
        <authorList>
            <person name="Nguyen H.D."/>
            <person name="Visagie C.M."/>
            <person name="Seifert K.A."/>
        </authorList>
    </citation>
    <scope>NUCLEOTIDE SEQUENCE [LARGE SCALE GENOMIC DNA]</scope>
    <source>
        <strain evidence="2 3">DAOM 242723</strain>
    </source>
</reference>
<protein>
    <submittedName>
        <fullName evidence="2">Uncharacterized protein</fullName>
    </submittedName>
</protein>
<gene>
    <name evidence="2" type="ORF">ACN42_g7514</name>
</gene>
<feature type="compositionally biased region" description="Acidic residues" evidence="1">
    <location>
        <begin position="23"/>
        <end position="33"/>
    </location>
</feature>
<dbReference type="EMBL" id="LLXE01000215">
    <property type="protein sequence ID" value="KUM59622.1"/>
    <property type="molecule type" value="Genomic_DNA"/>
</dbReference>
<name>A0A101MFH8_PENFR</name>
<dbReference type="AlphaFoldDB" id="A0A101MFH8"/>
<proteinExistence type="predicted"/>
<feature type="compositionally biased region" description="Basic and acidic residues" evidence="1">
    <location>
        <begin position="34"/>
        <end position="57"/>
    </location>
</feature>
<organism evidence="2 3">
    <name type="scientific">Penicillium freii</name>
    <dbReference type="NCBI Taxonomy" id="48697"/>
    <lineage>
        <taxon>Eukaryota</taxon>
        <taxon>Fungi</taxon>
        <taxon>Dikarya</taxon>
        <taxon>Ascomycota</taxon>
        <taxon>Pezizomycotina</taxon>
        <taxon>Eurotiomycetes</taxon>
        <taxon>Eurotiomycetidae</taxon>
        <taxon>Eurotiales</taxon>
        <taxon>Aspergillaceae</taxon>
        <taxon>Penicillium</taxon>
    </lineage>
</organism>
<evidence type="ECO:0000313" key="3">
    <source>
        <dbReference type="Proteomes" id="UP000055045"/>
    </source>
</evidence>
<feature type="region of interest" description="Disordered" evidence="1">
    <location>
        <begin position="1"/>
        <end position="88"/>
    </location>
</feature>
<evidence type="ECO:0000313" key="2">
    <source>
        <dbReference type="EMBL" id="KUM59622.1"/>
    </source>
</evidence>
<sequence>MGAKKQVLEDEIEEGDGNKYTTEDEIEEDDDEMHDIKDETNGEALERHGHPQDKALQLDDQMEEEELKPRGMSLSSGTSSRSTAPSEEQSVLPCARCLRHMKQHPDHVCVLPTGATRCNFCAPKGRPCLRLPSAVHANAIRAVSAHPATQKSALINKVLSRIQRYVIRPKKLRKSTYVLGEVRAPPCPRSYHTPMTNALRNHDIQSIKNVRDEIAAVSCRVEWEVQKLTERLMELQTEEEQEDLSA</sequence>
<dbReference type="Proteomes" id="UP000055045">
    <property type="component" value="Unassembled WGS sequence"/>
</dbReference>
<keyword evidence="3" id="KW-1185">Reference proteome</keyword>
<feature type="compositionally biased region" description="Low complexity" evidence="1">
    <location>
        <begin position="70"/>
        <end position="86"/>
    </location>
</feature>
<comment type="caution">
    <text evidence="2">The sequence shown here is derived from an EMBL/GenBank/DDBJ whole genome shotgun (WGS) entry which is preliminary data.</text>
</comment>